<sequence>MIQNIERRKDYAKKLELLIPLLCNSLPGRQNVPISSLVQTLIIDGRCASESTACSADFVHVLMAGGILQKLFQTLFLSLRSVQIHRIGIAEMALTFPTEEFCYWLCKHSQSLESLVFSDSEVTSISCALSPILSSAASIPTLKSLHVDIPRLHNLPLNRRRSLIEFVTRQSGDPKKVEYLLQPWDKVVSKADEIGLGDGTSTLCRLRCLMVWVGRGSYPLKPMFSDSRHCFDLSNLTSLEIGGVQSITHSVEDTLMLLRNCSSTLMHLKLDVTFYQGGLESLFRPGMFPRIGRLVDLEFYHRNVVAPYFQLFIFQNLQPGFDAEFFPSLERFAISSRGWFQYVRKPNSITDTLTPDPDCFLAELVRKHRRLTEINIVTGQDVGLVAEELYRYFPETKDSGILKITSPLD</sequence>
<dbReference type="EMBL" id="JBANRG010000036">
    <property type="protein sequence ID" value="KAK7449325.1"/>
    <property type="molecule type" value="Genomic_DNA"/>
</dbReference>
<organism evidence="1 2">
    <name type="scientific">Marasmiellus scandens</name>
    <dbReference type="NCBI Taxonomy" id="2682957"/>
    <lineage>
        <taxon>Eukaryota</taxon>
        <taxon>Fungi</taxon>
        <taxon>Dikarya</taxon>
        <taxon>Basidiomycota</taxon>
        <taxon>Agaricomycotina</taxon>
        <taxon>Agaricomycetes</taxon>
        <taxon>Agaricomycetidae</taxon>
        <taxon>Agaricales</taxon>
        <taxon>Marasmiineae</taxon>
        <taxon>Omphalotaceae</taxon>
        <taxon>Marasmiellus</taxon>
    </lineage>
</organism>
<accession>A0ABR1J862</accession>
<proteinExistence type="predicted"/>
<dbReference type="Proteomes" id="UP001498398">
    <property type="component" value="Unassembled WGS sequence"/>
</dbReference>
<reference evidence="1 2" key="1">
    <citation type="submission" date="2024-01" db="EMBL/GenBank/DDBJ databases">
        <title>A draft genome for the cacao thread blight pathogen Marasmiellus scandens.</title>
        <authorList>
            <person name="Baruah I.K."/>
            <person name="Leung J."/>
            <person name="Bukari Y."/>
            <person name="Amoako-Attah I."/>
            <person name="Meinhardt L.W."/>
            <person name="Bailey B.A."/>
            <person name="Cohen S.P."/>
        </authorList>
    </citation>
    <scope>NUCLEOTIDE SEQUENCE [LARGE SCALE GENOMIC DNA]</scope>
    <source>
        <strain evidence="1 2">GH-19</strain>
    </source>
</reference>
<comment type="caution">
    <text evidence="1">The sequence shown here is derived from an EMBL/GenBank/DDBJ whole genome shotgun (WGS) entry which is preliminary data.</text>
</comment>
<protein>
    <submittedName>
        <fullName evidence="1">Uncharacterized protein</fullName>
    </submittedName>
</protein>
<evidence type="ECO:0000313" key="1">
    <source>
        <dbReference type="EMBL" id="KAK7449325.1"/>
    </source>
</evidence>
<evidence type="ECO:0000313" key="2">
    <source>
        <dbReference type="Proteomes" id="UP001498398"/>
    </source>
</evidence>
<keyword evidence="2" id="KW-1185">Reference proteome</keyword>
<name>A0ABR1J862_9AGAR</name>
<gene>
    <name evidence="1" type="ORF">VKT23_013468</name>
</gene>